<comment type="catalytic activity">
    <reaction evidence="21">
        <text>(2E)-octenoyl-CoA + NADPH + H(+) = octanoyl-CoA + NADP(+)</text>
        <dbReference type="Rhea" id="RHEA:44952"/>
        <dbReference type="ChEBI" id="CHEBI:15378"/>
        <dbReference type="ChEBI" id="CHEBI:57386"/>
        <dbReference type="ChEBI" id="CHEBI:57783"/>
        <dbReference type="ChEBI" id="CHEBI:58349"/>
        <dbReference type="ChEBI" id="CHEBI:62242"/>
    </reaction>
    <physiologicalReaction direction="left-to-right" evidence="21">
        <dbReference type="Rhea" id="RHEA:44953"/>
    </physiologicalReaction>
</comment>
<protein>
    <recommendedName>
        <fullName evidence="15">Peroxisomal trans-2-enoyl-CoA reductase</fullName>
        <ecNumber evidence="14">1.3.1.38</ecNumber>
    </recommendedName>
</protein>
<dbReference type="PRINTS" id="PR00081">
    <property type="entry name" value="GDHRDH"/>
</dbReference>
<comment type="catalytic activity">
    <reaction evidence="19">
        <text>a (2E)-enoyl-CoA + NADPH + H(+) = a 2,3-saturated acyl-CoA + NADP(+)</text>
        <dbReference type="Rhea" id="RHEA:33763"/>
        <dbReference type="ChEBI" id="CHEBI:15378"/>
        <dbReference type="ChEBI" id="CHEBI:57783"/>
        <dbReference type="ChEBI" id="CHEBI:58349"/>
        <dbReference type="ChEBI" id="CHEBI:58856"/>
        <dbReference type="ChEBI" id="CHEBI:65111"/>
        <dbReference type="EC" id="1.3.1.38"/>
    </reaction>
    <physiologicalReaction direction="left-to-right" evidence="19">
        <dbReference type="Rhea" id="RHEA:33764"/>
    </physiologicalReaction>
</comment>
<dbReference type="PANTHER" id="PTHR24317:SF7">
    <property type="entry name" value="PEROXISOMAL TRANS-2-ENOYL-COA REDUCTASE"/>
    <property type="match status" value="1"/>
</dbReference>
<evidence type="ECO:0000256" key="15">
    <source>
        <dbReference type="ARBA" id="ARBA00041063"/>
    </source>
</evidence>
<dbReference type="EMBL" id="PXYG01000013">
    <property type="protein sequence ID" value="PSJ40342.1"/>
    <property type="molecule type" value="Genomic_DNA"/>
</dbReference>
<comment type="function">
    <text evidence="12">Participates in chain elongation of fatty acids. Catalyzes the reduction of trans-2-enoyl-CoAs of varying chain lengths from 6:1 to 16:1, having maximum activity with 10:1 CoA. Has no 2,4-dienoyl-CoA reductase activity.</text>
</comment>
<comment type="catalytic activity">
    <reaction evidence="18">
        <text>(2E)-hexenoyl-CoA + NADPH + H(+) = hexanoyl-CoA + NADP(+)</text>
        <dbReference type="Rhea" id="RHEA:44956"/>
        <dbReference type="ChEBI" id="CHEBI:15378"/>
        <dbReference type="ChEBI" id="CHEBI:57783"/>
        <dbReference type="ChEBI" id="CHEBI:58349"/>
        <dbReference type="ChEBI" id="CHEBI:62077"/>
        <dbReference type="ChEBI" id="CHEBI:62620"/>
    </reaction>
    <physiologicalReaction direction="left-to-right" evidence="18">
        <dbReference type="Rhea" id="RHEA:44957"/>
    </physiologicalReaction>
</comment>
<dbReference type="PANTHER" id="PTHR24317">
    <property type="entry name" value="PEROXISOMAL TRANS-2-ENOYL-COA REDUCTASE"/>
    <property type="match status" value="1"/>
</dbReference>
<dbReference type="FunFam" id="3.40.50.720:FF:000084">
    <property type="entry name" value="Short-chain dehydrogenase reductase"/>
    <property type="match status" value="1"/>
</dbReference>
<comment type="catalytic activity">
    <reaction evidence="16">
        <text>(2E)-dodecenoyl-CoA + NADPH + H(+) = dodecanoyl-CoA + NADP(+)</text>
        <dbReference type="Rhea" id="RHEA:44964"/>
        <dbReference type="ChEBI" id="CHEBI:15378"/>
        <dbReference type="ChEBI" id="CHEBI:57330"/>
        <dbReference type="ChEBI" id="CHEBI:57375"/>
        <dbReference type="ChEBI" id="CHEBI:57783"/>
        <dbReference type="ChEBI" id="CHEBI:58349"/>
    </reaction>
    <physiologicalReaction direction="left-to-right" evidence="16">
        <dbReference type="Rhea" id="RHEA:44965"/>
    </physiologicalReaction>
</comment>
<evidence type="ECO:0000256" key="6">
    <source>
        <dbReference type="ARBA" id="ARBA00022832"/>
    </source>
</evidence>
<keyword evidence="6" id="KW-0276">Fatty acid metabolism</keyword>
<evidence type="ECO:0000256" key="4">
    <source>
        <dbReference type="ARBA" id="ARBA00022516"/>
    </source>
</evidence>
<dbReference type="OrthoDB" id="9804774at2"/>
<dbReference type="GO" id="GO:0006633">
    <property type="term" value="P:fatty acid biosynthetic process"/>
    <property type="evidence" value="ECO:0007669"/>
    <property type="project" value="UniProtKB-KW"/>
</dbReference>
<dbReference type="GO" id="GO:0019166">
    <property type="term" value="F:trans-2-enoyl-CoA reductase (NADPH) activity"/>
    <property type="evidence" value="ECO:0007669"/>
    <property type="project" value="UniProtKB-EC"/>
</dbReference>
<evidence type="ECO:0000256" key="7">
    <source>
        <dbReference type="ARBA" id="ARBA00022857"/>
    </source>
</evidence>
<keyword evidence="4" id="KW-0444">Lipid biosynthesis</keyword>
<evidence type="ECO:0000256" key="16">
    <source>
        <dbReference type="ARBA" id="ARBA00047570"/>
    </source>
</evidence>
<keyword evidence="8" id="KW-0560">Oxidoreductase</keyword>
<evidence type="ECO:0000256" key="3">
    <source>
        <dbReference type="ARBA" id="ARBA00006484"/>
    </source>
</evidence>
<comment type="similarity">
    <text evidence="3">Belongs to the short-chain dehydrogenases/reductases (SDR) family.</text>
</comment>
<evidence type="ECO:0000256" key="10">
    <source>
        <dbReference type="ARBA" id="ARBA00023140"/>
    </source>
</evidence>
<gene>
    <name evidence="22" type="ORF">C7H85_19015</name>
</gene>
<reference evidence="22 23" key="1">
    <citation type="submission" date="2018-03" db="EMBL/GenBank/DDBJ databases">
        <title>The draft genome of Zobellella sp. 59N8.</title>
        <authorList>
            <person name="Liu L."/>
            <person name="Li L."/>
            <person name="Zhang X."/>
            <person name="Liang L."/>
            <person name="Wang T."/>
        </authorList>
    </citation>
    <scope>NUCLEOTIDE SEQUENCE [LARGE SCALE GENOMIC DNA]</scope>
    <source>
        <strain evidence="22 23">59N8</strain>
    </source>
</reference>
<dbReference type="Pfam" id="PF13561">
    <property type="entry name" value="adh_short_C2"/>
    <property type="match status" value="1"/>
</dbReference>
<accession>A0A2P7QQV9</accession>
<dbReference type="Gene3D" id="3.40.50.720">
    <property type="entry name" value="NAD(P)-binding Rossmann-like Domain"/>
    <property type="match status" value="1"/>
</dbReference>
<comment type="subcellular location">
    <subcellularLocation>
        <location evidence="1">Peroxisome</location>
    </subcellularLocation>
</comment>
<sequence length="260" mass="27139">MMSIFAKDLFKGQVALVTGGGTGIGFAIARTLGQLGARVVIAARALDKLESAAEQLTAGGMAVLAAEVNIRDAESVNALFARLESEGWQPDLLVNNAGGQFTSPALSMSPNGFRAVVDLNLQGTFQMSQAFARQRISQARPGSIVNIVLCLEQGIPGMAHAAAARAGVVNLTKTLSWEWAEHGIRVNAVAPGTIATSGLENYDADNLQAGIDRLPIRRMGQSEEVAEAVAYLASPAASFITGITLPLDGGEHMTGANPQR</sequence>
<evidence type="ECO:0000256" key="17">
    <source>
        <dbReference type="ARBA" id="ARBA00048686"/>
    </source>
</evidence>
<evidence type="ECO:0000256" key="9">
    <source>
        <dbReference type="ARBA" id="ARBA00023098"/>
    </source>
</evidence>
<evidence type="ECO:0000256" key="11">
    <source>
        <dbReference type="ARBA" id="ARBA00023160"/>
    </source>
</evidence>
<evidence type="ECO:0000256" key="21">
    <source>
        <dbReference type="ARBA" id="ARBA00049559"/>
    </source>
</evidence>
<evidence type="ECO:0000256" key="18">
    <source>
        <dbReference type="ARBA" id="ARBA00049108"/>
    </source>
</evidence>
<comment type="catalytic activity">
    <reaction evidence="20">
        <text>(2E)-decenoyl-CoA + NADPH + H(+) = decanoyl-CoA + NADP(+)</text>
        <dbReference type="Rhea" id="RHEA:44960"/>
        <dbReference type="ChEBI" id="CHEBI:15378"/>
        <dbReference type="ChEBI" id="CHEBI:57783"/>
        <dbReference type="ChEBI" id="CHEBI:58349"/>
        <dbReference type="ChEBI" id="CHEBI:61406"/>
        <dbReference type="ChEBI" id="CHEBI:61430"/>
    </reaction>
    <physiologicalReaction direction="left-to-right" evidence="20">
        <dbReference type="Rhea" id="RHEA:44961"/>
    </physiologicalReaction>
</comment>
<proteinExistence type="inferred from homology"/>
<keyword evidence="7" id="KW-0521">NADP</keyword>
<dbReference type="InterPro" id="IPR002347">
    <property type="entry name" value="SDR_fam"/>
</dbReference>
<evidence type="ECO:0000256" key="8">
    <source>
        <dbReference type="ARBA" id="ARBA00023002"/>
    </source>
</evidence>
<comment type="pathway">
    <text evidence="2">Lipid metabolism.</text>
</comment>
<keyword evidence="23" id="KW-1185">Reference proteome</keyword>
<evidence type="ECO:0000313" key="23">
    <source>
        <dbReference type="Proteomes" id="UP000240243"/>
    </source>
</evidence>
<evidence type="ECO:0000256" key="20">
    <source>
        <dbReference type="ARBA" id="ARBA00049386"/>
    </source>
</evidence>
<evidence type="ECO:0000256" key="19">
    <source>
        <dbReference type="ARBA" id="ARBA00049251"/>
    </source>
</evidence>
<keyword evidence="5" id="KW-0597">Phosphoprotein</keyword>
<evidence type="ECO:0000256" key="13">
    <source>
        <dbReference type="ARBA" id="ARBA00038622"/>
    </source>
</evidence>
<evidence type="ECO:0000313" key="22">
    <source>
        <dbReference type="EMBL" id="PSJ40342.1"/>
    </source>
</evidence>
<dbReference type="AlphaFoldDB" id="A0A2P7QQV9"/>
<dbReference type="EC" id="1.3.1.38" evidence="14"/>
<comment type="subunit">
    <text evidence="13">Interacts with PEX5, probably required to target it into peroxisomes.</text>
</comment>
<evidence type="ECO:0000256" key="12">
    <source>
        <dbReference type="ARBA" id="ARBA00037124"/>
    </source>
</evidence>
<comment type="caution">
    <text evidence="22">The sequence shown here is derived from an EMBL/GenBank/DDBJ whole genome shotgun (WGS) entry which is preliminary data.</text>
</comment>
<evidence type="ECO:0000256" key="1">
    <source>
        <dbReference type="ARBA" id="ARBA00004275"/>
    </source>
</evidence>
<dbReference type="SUPFAM" id="SSF51735">
    <property type="entry name" value="NAD(P)-binding Rossmann-fold domains"/>
    <property type="match status" value="1"/>
</dbReference>
<name>A0A2P7QQV9_9GAMM</name>
<keyword evidence="11" id="KW-0275">Fatty acid biosynthesis</keyword>
<organism evidence="22 23">
    <name type="scientific">Zobellella endophytica</name>
    <dbReference type="NCBI Taxonomy" id="2116700"/>
    <lineage>
        <taxon>Bacteria</taxon>
        <taxon>Pseudomonadati</taxon>
        <taxon>Pseudomonadota</taxon>
        <taxon>Gammaproteobacteria</taxon>
        <taxon>Aeromonadales</taxon>
        <taxon>Aeromonadaceae</taxon>
        <taxon>Zobellella</taxon>
    </lineage>
</organism>
<evidence type="ECO:0000256" key="2">
    <source>
        <dbReference type="ARBA" id="ARBA00005189"/>
    </source>
</evidence>
<comment type="catalytic activity">
    <reaction evidence="17">
        <text>(2E)-tetradecenoyl-CoA + NADPH + H(+) = tetradecanoyl-CoA + NADP(+)</text>
        <dbReference type="Rhea" id="RHEA:44968"/>
        <dbReference type="ChEBI" id="CHEBI:15378"/>
        <dbReference type="ChEBI" id="CHEBI:57385"/>
        <dbReference type="ChEBI" id="CHEBI:57783"/>
        <dbReference type="ChEBI" id="CHEBI:58349"/>
        <dbReference type="ChEBI" id="CHEBI:61405"/>
    </reaction>
    <physiologicalReaction direction="left-to-right" evidence="17">
        <dbReference type="Rhea" id="RHEA:44969"/>
    </physiologicalReaction>
</comment>
<keyword evidence="9" id="KW-0443">Lipid metabolism</keyword>
<evidence type="ECO:0000256" key="5">
    <source>
        <dbReference type="ARBA" id="ARBA00022553"/>
    </source>
</evidence>
<evidence type="ECO:0000256" key="14">
    <source>
        <dbReference type="ARBA" id="ARBA00038849"/>
    </source>
</evidence>
<dbReference type="Proteomes" id="UP000240243">
    <property type="component" value="Unassembled WGS sequence"/>
</dbReference>
<dbReference type="InterPro" id="IPR036291">
    <property type="entry name" value="NAD(P)-bd_dom_sf"/>
</dbReference>
<dbReference type="InterPro" id="IPR052388">
    <property type="entry name" value="Peroxisomal_t2-enoyl-CoA_red"/>
</dbReference>
<keyword evidence="10" id="KW-0576">Peroxisome</keyword>